<dbReference type="RefSeq" id="XP_040715241.1">
    <property type="nucleotide sequence ID" value="XM_040860517.1"/>
</dbReference>
<dbReference type="GeneID" id="63776729"/>
<dbReference type="InParanoid" id="A0A1Y2DWV5"/>
<accession>A0A1Y2DWV5</accession>
<dbReference type="Proteomes" id="UP000193689">
    <property type="component" value="Unassembled WGS sequence"/>
</dbReference>
<evidence type="ECO:0000313" key="2">
    <source>
        <dbReference type="EMBL" id="ORY63584.1"/>
    </source>
</evidence>
<dbReference type="EMBL" id="MCFJ01000008">
    <property type="protein sequence ID" value="ORY63584.1"/>
    <property type="molecule type" value="Genomic_DNA"/>
</dbReference>
<keyword evidence="3" id="KW-1185">Reference proteome</keyword>
<evidence type="ECO:0000313" key="3">
    <source>
        <dbReference type="Proteomes" id="UP000193689"/>
    </source>
</evidence>
<keyword evidence="1" id="KW-0732">Signal</keyword>
<feature type="chain" id="PRO_5013208907" evidence="1">
    <location>
        <begin position="20"/>
        <end position="94"/>
    </location>
</feature>
<gene>
    <name evidence="2" type="ORF">BCR38DRAFT_437251</name>
</gene>
<dbReference type="AlphaFoldDB" id="A0A1Y2DWV5"/>
<proteinExistence type="predicted"/>
<evidence type="ECO:0000256" key="1">
    <source>
        <dbReference type="SAM" id="SignalP"/>
    </source>
</evidence>
<organism evidence="2 3">
    <name type="scientific">Pseudomassariella vexata</name>
    <dbReference type="NCBI Taxonomy" id="1141098"/>
    <lineage>
        <taxon>Eukaryota</taxon>
        <taxon>Fungi</taxon>
        <taxon>Dikarya</taxon>
        <taxon>Ascomycota</taxon>
        <taxon>Pezizomycotina</taxon>
        <taxon>Sordariomycetes</taxon>
        <taxon>Xylariomycetidae</taxon>
        <taxon>Amphisphaeriales</taxon>
        <taxon>Pseudomassariaceae</taxon>
        <taxon>Pseudomassariella</taxon>
    </lineage>
</organism>
<sequence length="94" mass="10221">MRFTSSLITLAAAFGVVHADSGCRVNMTSTLAAPANPGENILMSKIRTSHNRAPCSPVANFGPETMMKWRNSTESQMFSSVSIPFALSFTYFLL</sequence>
<comment type="caution">
    <text evidence="2">The sequence shown here is derived from an EMBL/GenBank/DDBJ whole genome shotgun (WGS) entry which is preliminary data.</text>
</comment>
<protein>
    <submittedName>
        <fullName evidence="2">Uncharacterized protein</fullName>
    </submittedName>
</protein>
<feature type="signal peptide" evidence="1">
    <location>
        <begin position="1"/>
        <end position="19"/>
    </location>
</feature>
<name>A0A1Y2DWV5_9PEZI</name>
<reference evidence="2 3" key="1">
    <citation type="submission" date="2016-07" db="EMBL/GenBank/DDBJ databases">
        <title>Pervasive Adenine N6-methylation of Active Genes in Fungi.</title>
        <authorList>
            <consortium name="DOE Joint Genome Institute"/>
            <person name="Mondo S.J."/>
            <person name="Dannebaum R.O."/>
            <person name="Kuo R.C."/>
            <person name="Labutti K."/>
            <person name="Haridas S."/>
            <person name="Kuo A."/>
            <person name="Salamov A."/>
            <person name="Ahrendt S.R."/>
            <person name="Lipzen A."/>
            <person name="Sullivan W."/>
            <person name="Andreopoulos W.B."/>
            <person name="Clum A."/>
            <person name="Lindquist E."/>
            <person name="Daum C."/>
            <person name="Ramamoorthy G.K."/>
            <person name="Gryganskyi A."/>
            <person name="Culley D."/>
            <person name="Magnuson J.K."/>
            <person name="James T.Y."/>
            <person name="O'Malley M.A."/>
            <person name="Stajich J.E."/>
            <person name="Spatafora J.W."/>
            <person name="Visel A."/>
            <person name="Grigoriev I.V."/>
        </authorList>
    </citation>
    <scope>NUCLEOTIDE SEQUENCE [LARGE SCALE GENOMIC DNA]</scope>
    <source>
        <strain evidence="2 3">CBS 129021</strain>
    </source>
</reference>